<gene>
    <name evidence="1" type="ORF">JGI1_00566</name>
</gene>
<dbReference type="PANTHER" id="PTHR40727:SF1">
    <property type="entry name" value="BACTERIO-OPSIN ACTIVATOR"/>
    <property type="match status" value="1"/>
</dbReference>
<evidence type="ECO:0000313" key="2">
    <source>
        <dbReference type="Proteomes" id="UP000320623"/>
    </source>
</evidence>
<dbReference type="RefSeq" id="WP_140944359.1">
    <property type="nucleotide sequence ID" value="NZ_FAOO01000003.1"/>
</dbReference>
<keyword evidence="2" id="KW-1185">Reference proteome</keyword>
<dbReference type="PANTHER" id="PTHR40727">
    <property type="entry name" value="TRANSCRIPTION REGULATOR, ENCODED NEXT TO RECA SUPERFAMILY ATPASE-RELATED"/>
    <property type="match status" value="1"/>
</dbReference>
<protein>
    <submittedName>
        <fullName evidence="1">Probable regulatory domain-containing protein</fullName>
    </submittedName>
</protein>
<dbReference type="EMBL" id="FAOO01000003">
    <property type="protein sequence ID" value="CUU02725.1"/>
    <property type="molecule type" value="Genomic_DNA"/>
</dbReference>
<evidence type="ECO:0000313" key="1">
    <source>
        <dbReference type="EMBL" id="CUU02725.1"/>
    </source>
</evidence>
<dbReference type="Proteomes" id="UP000320623">
    <property type="component" value="Unassembled WGS sequence"/>
</dbReference>
<dbReference type="NCBIfam" id="TIGR03879">
    <property type="entry name" value="near_KaiC_dom"/>
    <property type="match status" value="1"/>
</dbReference>
<sequence>MPIIKEEEVIQLEEQVDELVLKVFLKALDIVGGPRKLILYRHLTWVPSLIEACYAVVLKEKFFKTESEIASILGLTKQTVRNILTAKTEGIRENIETELKKKTIKTHVAGALAKLAFKEINQSA</sequence>
<dbReference type="STRING" id="1643428.GCA_001442855_00551"/>
<proteinExistence type="predicted"/>
<dbReference type="InterPro" id="IPR022285">
    <property type="entry name" value="CHP03879_regulat_dom_put"/>
</dbReference>
<dbReference type="AlphaFoldDB" id="A0A0S4MVF7"/>
<accession>A0A0S4MVF7</accession>
<organism evidence="1 2">
    <name type="scientific">Candidatus Thermokryptus mobilis</name>
    <dbReference type="NCBI Taxonomy" id="1643428"/>
    <lineage>
        <taxon>Bacteria</taxon>
        <taxon>Pseudomonadati</taxon>
        <taxon>Candidatus Kryptoniota</taxon>
        <taxon>Candidatus Thermokryptus</taxon>
    </lineage>
</organism>
<reference evidence="2" key="1">
    <citation type="submission" date="2015-11" db="EMBL/GenBank/DDBJ databases">
        <authorList>
            <person name="Varghese N."/>
        </authorList>
    </citation>
    <scope>NUCLEOTIDE SEQUENCE [LARGE SCALE GENOMIC DNA]</scope>
</reference>
<name>A0A0S4MVF7_9BACT</name>
<dbReference type="OrthoDB" id="5372654at2"/>